<keyword evidence="2" id="KW-1185">Reference proteome</keyword>
<dbReference type="Proteomes" id="UP001337681">
    <property type="component" value="Unassembled WGS sequence"/>
</dbReference>
<dbReference type="EMBL" id="JAZDQU010000002">
    <property type="protein sequence ID" value="MEE1885200.1"/>
    <property type="molecule type" value="Genomic_DNA"/>
</dbReference>
<protein>
    <submittedName>
        <fullName evidence="1">Amino acid ABC transporter substrate-binding protein</fullName>
    </submittedName>
</protein>
<reference evidence="1 2" key="1">
    <citation type="submission" date="2024-01" db="EMBL/GenBank/DDBJ databases">
        <title>Pedobacter sp. nov., isolated from oil-contaminated soil.</title>
        <authorList>
            <person name="Le N.T.T."/>
        </authorList>
    </citation>
    <scope>NUCLEOTIDE SEQUENCE [LARGE SCALE GENOMIC DNA]</scope>
    <source>
        <strain evidence="1 2">VNH31</strain>
    </source>
</reference>
<dbReference type="SUPFAM" id="SSF53822">
    <property type="entry name" value="Periplasmic binding protein-like I"/>
    <property type="match status" value="1"/>
</dbReference>
<dbReference type="RefSeq" id="WP_330146100.1">
    <property type="nucleotide sequence ID" value="NZ_JAZDQU010000002.1"/>
</dbReference>
<evidence type="ECO:0000313" key="2">
    <source>
        <dbReference type="Proteomes" id="UP001337681"/>
    </source>
</evidence>
<comment type="caution">
    <text evidence="1">The sequence shown here is derived from an EMBL/GenBank/DDBJ whole genome shotgun (WGS) entry which is preliminary data.</text>
</comment>
<organism evidence="1 2">
    <name type="scientific">Pedobacter flavus</name>
    <dbReference type="NCBI Taxonomy" id="3113906"/>
    <lineage>
        <taxon>Bacteria</taxon>
        <taxon>Pseudomonadati</taxon>
        <taxon>Bacteroidota</taxon>
        <taxon>Sphingobacteriia</taxon>
        <taxon>Sphingobacteriales</taxon>
        <taxon>Sphingobacteriaceae</taxon>
        <taxon>Pedobacter</taxon>
    </lineage>
</organism>
<sequence length="401" mass="45922">MILARNLLRPLSGSKIVILFVLFLTSCSPKIRPSKDEVDTKQETENLEAIAKDINSNGPAKISLILPFNAKKATLSTASSLENATMAIDFYQGFLMAVNEVAEAGRNFQLQVLDSEQLGKNLSSHAFSESIQQSDLIVGPVFPENIKQINVGEKYFVSPLAASEPSEFNKKHLISINPNIKLHADKLSKFIKKTYATENLKVVLLHQANSDQPFGEQLRHQFLNTKFDFSEYLNINEFETKIQKGVKYIILISASNRAVAAPTIDKLIALKRKYDISMDVFGHPNWLKQNYTIEKLQLLNVGLTTSYFINYKDLKVIDFIKRYRSKYNFEPSEYSFKGYDTGMYFAELIAKYGDNYFRHLDNFTFEGLHNKFKFIKDPAYGYMNIELNLVRYKNLQLYTVN</sequence>
<dbReference type="CDD" id="cd06268">
    <property type="entry name" value="PBP1_ABC_transporter_LIVBP-like"/>
    <property type="match status" value="1"/>
</dbReference>
<proteinExistence type="predicted"/>
<dbReference type="PROSITE" id="PS51257">
    <property type="entry name" value="PROKAR_LIPOPROTEIN"/>
    <property type="match status" value="1"/>
</dbReference>
<dbReference type="Gene3D" id="3.40.50.2300">
    <property type="match status" value="2"/>
</dbReference>
<evidence type="ECO:0000313" key="1">
    <source>
        <dbReference type="EMBL" id="MEE1885200.1"/>
    </source>
</evidence>
<dbReference type="InterPro" id="IPR028082">
    <property type="entry name" value="Peripla_BP_I"/>
</dbReference>
<gene>
    <name evidence="1" type="ORF">VRU49_07180</name>
</gene>
<accession>A0ABU7H1J0</accession>
<name>A0ABU7H1J0_9SPHI</name>